<dbReference type="InterPro" id="IPR011006">
    <property type="entry name" value="CheY-like_superfamily"/>
</dbReference>
<accession>A0A3A8NPW8</accession>
<dbReference type="SMART" id="SM00448">
    <property type="entry name" value="REC"/>
    <property type="match status" value="1"/>
</dbReference>
<reference evidence="5" key="1">
    <citation type="submission" date="2018-09" db="EMBL/GenBank/DDBJ databases">
        <authorList>
            <person name="Livingstone P.G."/>
            <person name="Whitworth D.E."/>
        </authorList>
    </citation>
    <scope>NUCLEOTIDE SEQUENCE [LARGE SCALE GENOMIC DNA]</scope>
    <source>
        <strain evidence="5">CA051B</strain>
    </source>
</reference>
<dbReference type="SUPFAM" id="SSF52172">
    <property type="entry name" value="CheY-like"/>
    <property type="match status" value="1"/>
</dbReference>
<evidence type="ECO:0000256" key="1">
    <source>
        <dbReference type="ARBA" id="ARBA00022553"/>
    </source>
</evidence>
<dbReference type="InterPro" id="IPR050595">
    <property type="entry name" value="Bact_response_regulator"/>
</dbReference>
<dbReference type="Pfam" id="PF00072">
    <property type="entry name" value="Response_reg"/>
    <property type="match status" value="1"/>
</dbReference>
<dbReference type="Proteomes" id="UP000272888">
    <property type="component" value="Unassembled WGS sequence"/>
</dbReference>
<dbReference type="InterPro" id="IPR001789">
    <property type="entry name" value="Sig_transdc_resp-reg_receiver"/>
</dbReference>
<protein>
    <submittedName>
        <fullName evidence="4">Response regulator</fullName>
    </submittedName>
</protein>
<keyword evidence="5" id="KW-1185">Reference proteome</keyword>
<sequence>MASGCPGRKRCHGRVCPKPDVVAGLQPGRRTPDATDRGWHEPCPFTASTPLPLSTDGTYPPVLGGRRSATKTFMRGRERVETCMSSDGAPLILLIEDEEDIRDAVSTLLEMEGFRVEQCVHGEDAWAWLTCHERPNLVLLDLMMPVMDGQSFLLRLSQERLLTDVPIVVLSGSPFKPEGAVAYLRKPVSVNQLLEMVRRFLPSSKVGRGESRTS</sequence>
<feature type="modified residue" description="4-aspartylphosphate" evidence="2">
    <location>
        <position position="141"/>
    </location>
</feature>
<dbReference type="AlphaFoldDB" id="A0A3A8NPW8"/>
<dbReference type="Gene3D" id="3.40.50.2300">
    <property type="match status" value="1"/>
</dbReference>
<name>A0A3A8NPW8_9BACT</name>
<dbReference type="PANTHER" id="PTHR44591:SF3">
    <property type="entry name" value="RESPONSE REGULATORY DOMAIN-CONTAINING PROTEIN"/>
    <property type="match status" value="1"/>
</dbReference>
<comment type="caution">
    <text evidence="4">The sequence shown here is derived from an EMBL/GenBank/DDBJ whole genome shotgun (WGS) entry which is preliminary data.</text>
</comment>
<dbReference type="GO" id="GO:0000160">
    <property type="term" value="P:phosphorelay signal transduction system"/>
    <property type="evidence" value="ECO:0007669"/>
    <property type="project" value="InterPro"/>
</dbReference>
<evidence type="ECO:0000256" key="2">
    <source>
        <dbReference type="PROSITE-ProRule" id="PRU00169"/>
    </source>
</evidence>
<proteinExistence type="predicted"/>
<dbReference type="PROSITE" id="PS50110">
    <property type="entry name" value="RESPONSE_REGULATORY"/>
    <property type="match status" value="1"/>
</dbReference>
<evidence type="ECO:0000313" key="5">
    <source>
        <dbReference type="Proteomes" id="UP000272888"/>
    </source>
</evidence>
<evidence type="ECO:0000313" key="4">
    <source>
        <dbReference type="EMBL" id="RKH41474.1"/>
    </source>
</evidence>
<keyword evidence="1 2" id="KW-0597">Phosphoprotein</keyword>
<dbReference type="PANTHER" id="PTHR44591">
    <property type="entry name" value="STRESS RESPONSE REGULATOR PROTEIN 1"/>
    <property type="match status" value="1"/>
</dbReference>
<feature type="domain" description="Response regulatory" evidence="3">
    <location>
        <begin position="91"/>
        <end position="201"/>
    </location>
</feature>
<organism evidence="4 5">
    <name type="scientific">Corallococcus llansteffanensis</name>
    <dbReference type="NCBI Taxonomy" id="2316731"/>
    <lineage>
        <taxon>Bacteria</taxon>
        <taxon>Pseudomonadati</taxon>
        <taxon>Myxococcota</taxon>
        <taxon>Myxococcia</taxon>
        <taxon>Myxococcales</taxon>
        <taxon>Cystobacterineae</taxon>
        <taxon>Myxococcaceae</taxon>
        <taxon>Corallococcus</taxon>
    </lineage>
</organism>
<evidence type="ECO:0000259" key="3">
    <source>
        <dbReference type="PROSITE" id="PS50110"/>
    </source>
</evidence>
<gene>
    <name evidence="4" type="ORF">D7V93_38695</name>
</gene>
<dbReference type="CDD" id="cd00156">
    <property type="entry name" value="REC"/>
    <property type="match status" value="1"/>
</dbReference>
<dbReference type="EMBL" id="RAWB01000709">
    <property type="protein sequence ID" value="RKH41474.1"/>
    <property type="molecule type" value="Genomic_DNA"/>
</dbReference>